<evidence type="ECO:0000313" key="1">
    <source>
        <dbReference type="EMBL" id="ACS41638.1"/>
    </source>
</evidence>
<dbReference type="KEGG" id="mea:Mex_1p3956"/>
<dbReference type="OrthoDB" id="9973626at2"/>
<name>C5B0Q1_METEA</name>
<gene>
    <name evidence="1" type="ordered locus">MexAM1_META1p3956</name>
</gene>
<protein>
    <submittedName>
        <fullName evidence="1">Uncharacterized protein</fullName>
    </submittedName>
</protein>
<dbReference type="RefSeq" id="WP_015857152.1">
    <property type="nucleotide sequence ID" value="NC_012808.1"/>
</dbReference>
<dbReference type="Proteomes" id="UP000009081">
    <property type="component" value="Chromosome"/>
</dbReference>
<dbReference type="EMBL" id="CP001510">
    <property type="protein sequence ID" value="ACS41638.1"/>
    <property type="molecule type" value="Genomic_DNA"/>
</dbReference>
<sequence length="118" mass="12845">MAGLRLLETIRDPMAEARNRLSLAVADLNGTATRLAAGEILDIQTIRNVVSRWDLARDQADRAVFCALGVESINGRRLNAADTDDMLDALIHRLELNKQAGRAKPYGAGLPEAHSPWG</sequence>
<dbReference type="AlphaFoldDB" id="C5B0Q1"/>
<dbReference type="HOGENOM" id="CLU_2070325_0_0_5"/>
<evidence type="ECO:0000313" key="2">
    <source>
        <dbReference type="Proteomes" id="UP000009081"/>
    </source>
</evidence>
<reference evidence="1 2" key="1">
    <citation type="journal article" date="2009" name="PLoS ONE">
        <title>Methylobacterium genome sequences: a reference blueprint to investigate microbial metabolism of C1 compounds from natural and industrial sources.</title>
        <authorList>
            <person name="Vuilleumier S."/>
            <person name="Chistoserdova L."/>
            <person name="Lee M.-C."/>
            <person name="Bringel F."/>
            <person name="Lajus A."/>
            <person name="Zhou Y."/>
            <person name="Gourion B."/>
            <person name="Barbe V."/>
            <person name="Chang J."/>
            <person name="Cruveiller S."/>
            <person name="Dossat C."/>
            <person name="Gillett W."/>
            <person name="Gruffaz C."/>
            <person name="Haugen E."/>
            <person name="Hourcade E."/>
            <person name="Levy R."/>
            <person name="Mangenot S."/>
            <person name="Muller E."/>
            <person name="Nadalig T."/>
            <person name="Pagni M."/>
            <person name="Penny C."/>
            <person name="Peyraud R."/>
            <person name="Robinson D.G."/>
            <person name="Roche D."/>
            <person name="Rouy Z."/>
            <person name="Saenampechek C."/>
            <person name="Salvignol G."/>
            <person name="Vallenet D."/>
            <person name="Wu Z."/>
            <person name="Marx C.J."/>
            <person name="Vorholt J.A."/>
            <person name="Olson M.V."/>
            <person name="Kaul R."/>
            <person name="Weissenbach J."/>
            <person name="Medigue C."/>
            <person name="Lidstrom M.E."/>
        </authorList>
    </citation>
    <scope>NUCLEOTIDE SEQUENCE [LARGE SCALE GENOMIC DNA]</scope>
    <source>
        <strain evidence="2">ATCC 14718 / DSM 1338 / JCM 2805 / NCIMB 9133 / AM1</strain>
    </source>
</reference>
<dbReference type="STRING" id="272630.MexAM1_META1p3956"/>
<organism evidence="1 2">
    <name type="scientific">Methylorubrum extorquens (strain ATCC 14718 / DSM 1338 / JCM 2805 / NCIMB 9133 / AM1)</name>
    <name type="common">Methylobacterium extorquens</name>
    <dbReference type="NCBI Taxonomy" id="272630"/>
    <lineage>
        <taxon>Bacteria</taxon>
        <taxon>Pseudomonadati</taxon>
        <taxon>Pseudomonadota</taxon>
        <taxon>Alphaproteobacteria</taxon>
        <taxon>Hyphomicrobiales</taxon>
        <taxon>Methylobacteriaceae</taxon>
        <taxon>Methylorubrum</taxon>
    </lineage>
</organism>
<proteinExistence type="predicted"/>
<keyword evidence="2" id="KW-1185">Reference proteome</keyword>
<accession>C5B0Q1</accession>